<dbReference type="RefSeq" id="WP_333722364.1">
    <property type="nucleotide sequence ID" value="NZ_CP049218.1"/>
</dbReference>
<dbReference type="Proteomes" id="UP000663946">
    <property type="component" value="Plasmid pQ15_94_1"/>
</dbReference>
<gene>
    <name evidence="9" type="ORF">G6M86_25595</name>
</gene>
<dbReference type="EMBL" id="CP049218">
    <property type="protein sequence ID" value="QTG16667.1"/>
    <property type="molecule type" value="Genomic_DNA"/>
</dbReference>
<dbReference type="Gene3D" id="1.20.1530.20">
    <property type="match status" value="1"/>
</dbReference>
<keyword evidence="5 8" id="KW-0812">Transmembrane</keyword>
<evidence type="ECO:0000256" key="1">
    <source>
        <dbReference type="ARBA" id="ARBA00004651"/>
    </source>
</evidence>
<comment type="subcellular location">
    <subcellularLocation>
        <location evidence="1">Cell membrane</location>
        <topology evidence="1">Multi-pass membrane protein</topology>
    </subcellularLocation>
</comment>
<keyword evidence="7 8" id="KW-0472">Membrane</keyword>
<sequence>MIEIILQALVPIFFVIALGYFAGKHRTIDNHHVTELNALVMQFALPASLFVATATTAREKMFAEGTLFLLLAITMMAFYAIWYGLKLKDNASHGEAAVQALTIALPNYAAAGLPIMLAVIGPQATVHVAIAIAAGSILPTPITLLILELSRTGLDGTQSNSATRLRKAMIDAVAKPIVLAPVCGTLVSLSGLQLDVLVTSSLQLIGHAAGGVALFLTGLVLSSQPFQLDRHVVAATLLSNIAQPLFVFGLTRIIPTSPDIAAVAILLAALPSGFFGILFGVNYNVASREAGSMVIASTICSMVTVGAAILFLYPR</sequence>
<keyword evidence="6 8" id="KW-1133">Transmembrane helix</keyword>
<feature type="transmembrane region" description="Helical" evidence="8">
    <location>
        <begin position="260"/>
        <end position="281"/>
    </location>
</feature>
<accession>A0AAJ4N899</accession>
<feature type="transmembrane region" description="Helical" evidence="8">
    <location>
        <begin position="204"/>
        <end position="221"/>
    </location>
</feature>
<evidence type="ECO:0000256" key="2">
    <source>
        <dbReference type="ARBA" id="ARBA00010145"/>
    </source>
</evidence>
<feature type="transmembrane region" description="Helical" evidence="8">
    <location>
        <begin position="35"/>
        <end position="55"/>
    </location>
</feature>
<protein>
    <submittedName>
        <fullName evidence="9">AEC family transporter</fullName>
    </submittedName>
</protein>
<keyword evidence="9" id="KW-0614">Plasmid</keyword>
<evidence type="ECO:0000256" key="3">
    <source>
        <dbReference type="ARBA" id="ARBA00022448"/>
    </source>
</evidence>
<feature type="transmembrane region" description="Helical" evidence="8">
    <location>
        <begin position="67"/>
        <end position="85"/>
    </location>
</feature>
<evidence type="ECO:0000256" key="7">
    <source>
        <dbReference type="ARBA" id="ARBA00023136"/>
    </source>
</evidence>
<evidence type="ECO:0000313" key="10">
    <source>
        <dbReference type="Proteomes" id="UP000663946"/>
    </source>
</evidence>
<organism evidence="9 10">
    <name type="scientific">Agrobacterium tumefaciens</name>
    <dbReference type="NCBI Taxonomy" id="358"/>
    <lineage>
        <taxon>Bacteria</taxon>
        <taxon>Pseudomonadati</taxon>
        <taxon>Pseudomonadota</taxon>
        <taxon>Alphaproteobacteria</taxon>
        <taxon>Hyphomicrobiales</taxon>
        <taxon>Rhizobiaceae</taxon>
        <taxon>Rhizobium/Agrobacterium group</taxon>
        <taxon>Agrobacterium</taxon>
        <taxon>Agrobacterium tumefaciens complex</taxon>
    </lineage>
</organism>
<evidence type="ECO:0000256" key="8">
    <source>
        <dbReference type="SAM" id="Phobius"/>
    </source>
</evidence>
<evidence type="ECO:0000256" key="5">
    <source>
        <dbReference type="ARBA" id="ARBA00022692"/>
    </source>
</evidence>
<feature type="transmembrane region" description="Helical" evidence="8">
    <location>
        <begin position="126"/>
        <end position="147"/>
    </location>
</feature>
<geneLocation type="plasmid" evidence="9 10">
    <name>pQ15_94_1</name>
</geneLocation>
<dbReference type="GO" id="GO:0005886">
    <property type="term" value="C:plasma membrane"/>
    <property type="evidence" value="ECO:0007669"/>
    <property type="project" value="UniProtKB-SubCell"/>
</dbReference>
<reference evidence="9" key="1">
    <citation type="submission" date="2020-02" db="EMBL/GenBank/DDBJ databases">
        <title>Unexpected conservation and global transmission of agrobacterial virulence plasmids.</title>
        <authorList>
            <person name="Weisberg A.J."/>
            <person name="Davis E.W. II"/>
            <person name="Tabima J.R."/>
            <person name="Belcher M.S."/>
            <person name="Miller M."/>
            <person name="Kuo C.-H."/>
            <person name="Loper J.E."/>
            <person name="Grunwald N.J."/>
            <person name="Putnam M.L."/>
            <person name="Chang J.H."/>
        </authorList>
    </citation>
    <scope>NUCLEOTIDE SEQUENCE</scope>
    <source>
        <strain evidence="9">Q15/94</strain>
        <plasmid evidence="9">pQ15_94_1</plasmid>
    </source>
</reference>
<keyword evidence="3" id="KW-0813">Transport</keyword>
<feature type="transmembrane region" description="Helical" evidence="8">
    <location>
        <begin position="233"/>
        <end position="254"/>
    </location>
</feature>
<keyword evidence="4" id="KW-1003">Cell membrane</keyword>
<dbReference type="AlphaFoldDB" id="A0AAJ4N899"/>
<name>A0AAJ4N899_AGRTU</name>
<dbReference type="GO" id="GO:0055085">
    <property type="term" value="P:transmembrane transport"/>
    <property type="evidence" value="ECO:0007669"/>
    <property type="project" value="InterPro"/>
</dbReference>
<evidence type="ECO:0000256" key="4">
    <source>
        <dbReference type="ARBA" id="ARBA00022475"/>
    </source>
</evidence>
<comment type="similarity">
    <text evidence="2">Belongs to the auxin efflux carrier (TC 2.A.69) family.</text>
</comment>
<dbReference type="PANTHER" id="PTHR36838">
    <property type="entry name" value="AUXIN EFFLUX CARRIER FAMILY PROTEIN"/>
    <property type="match status" value="1"/>
</dbReference>
<feature type="transmembrane region" description="Helical" evidence="8">
    <location>
        <begin position="97"/>
        <end position="120"/>
    </location>
</feature>
<proteinExistence type="inferred from homology"/>
<dbReference type="InterPro" id="IPR038770">
    <property type="entry name" value="Na+/solute_symporter_sf"/>
</dbReference>
<dbReference type="InterPro" id="IPR004776">
    <property type="entry name" value="Mem_transp_PIN-like"/>
</dbReference>
<dbReference type="PANTHER" id="PTHR36838:SF1">
    <property type="entry name" value="SLR1864 PROTEIN"/>
    <property type="match status" value="1"/>
</dbReference>
<dbReference type="Pfam" id="PF03547">
    <property type="entry name" value="Mem_trans"/>
    <property type="match status" value="1"/>
</dbReference>
<feature type="transmembrane region" description="Helical" evidence="8">
    <location>
        <begin position="293"/>
        <end position="313"/>
    </location>
</feature>
<feature type="transmembrane region" description="Helical" evidence="8">
    <location>
        <begin position="168"/>
        <end position="192"/>
    </location>
</feature>
<evidence type="ECO:0000256" key="6">
    <source>
        <dbReference type="ARBA" id="ARBA00022989"/>
    </source>
</evidence>
<evidence type="ECO:0000313" key="9">
    <source>
        <dbReference type="EMBL" id="QTG16667.1"/>
    </source>
</evidence>
<feature type="transmembrane region" description="Helical" evidence="8">
    <location>
        <begin position="6"/>
        <end position="23"/>
    </location>
</feature>